<evidence type="ECO:0000256" key="4">
    <source>
        <dbReference type="ARBA" id="ARBA00022452"/>
    </source>
</evidence>
<organism evidence="13 14">
    <name type="scientific">Sutterella massiliensis</name>
    <dbReference type="NCBI Taxonomy" id="1816689"/>
    <lineage>
        <taxon>Bacteria</taxon>
        <taxon>Pseudomonadati</taxon>
        <taxon>Pseudomonadota</taxon>
        <taxon>Betaproteobacteria</taxon>
        <taxon>Burkholderiales</taxon>
        <taxon>Sutterellaceae</taxon>
        <taxon>Sutterella</taxon>
    </lineage>
</organism>
<sequence>MKKTLAALAVLGALSVGSAVAADVTLYGVVDYSLKYSRVDTDKTGEDATNKFEMASGAQSGSRFGLKGTEDLGNGLKVGFVLENGFGADDGTMLQGSRLFGRESQVYLAGAFGQLSFGRVGQLVSGNGSYGLMADISPFGASWAGAVEPSTYMVGYGRFDNTVTYKSPEFAGARVYAQYSFNANNKDEWKQDGVDDTVTATEGKTTANRYAALGATYNVGGLALVAAADWYNWSDNWDKSGANWDHVEGKDSDDGYTFTLAGSYDFQVVKAYLSAQYFDNMYRKGSTEGDAYAAFGDYMGNDQFKGYGVIAGVSAPLGGGLGMLAVGYTDAEDCDDPDGATAAKTEVQRLGVSVGYDYSLSKRTNVYTVLSYAKDKLENEDNVAGKDRDPNTTTWWVGMRHKF</sequence>
<dbReference type="InterPro" id="IPR033900">
    <property type="entry name" value="Gram_neg_porin_domain"/>
</dbReference>
<dbReference type="Proteomes" id="UP000715095">
    <property type="component" value="Unassembled WGS sequence"/>
</dbReference>
<feature type="chain" id="PRO_5046463723" evidence="11">
    <location>
        <begin position="22"/>
        <end position="403"/>
    </location>
</feature>
<evidence type="ECO:0000256" key="2">
    <source>
        <dbReference type="ARBA" id="ARBA00011233"/>
    </source>
</evidence>
<dbReference type="InterPro" id="IPR023614">
    <property type="entry name" value="Porin_dom_sf"/>
</dbReference>
<protein>
    <submittedName>
        <fullName evidence="13">Porin</fullName>
    </submittedName>
</protein>
<keyword evidence="5" id="KW-0812">Transmembrane</keyword>
<keyword evidence="4" id="KW-1134">Transmembrane beta strand</keyword>
<keyword evidence="3" id="KW-0813">Transport</keyword>
<evidence type="ECO:0000313" key="14">
    <source>
        <dbReference type="Proteomes" id="UP000715095"/>
    </source>
</evidence>
<keyword evidence="6 11" id="KW-0732">Signal</keyword>
<comment type="subcellular location">
    <subcellularLocation>
        <location evidence="1">Cell outer membrane</location>
        <topology evidence="1">Multi-pass membrane protein</topology>
    </subcellularLocation>
</comment>
<evidence type="ECO:0000256" key="11">
    <source>
        <dbReference type="SAM" id="SignalP"/>
    </source>
</evidence>
<evidence type="ECO:0000256" key="5">
    <source>
        <dbReference type="ARBA" id="ARBA00022692"/>
    </source>
</evidence>
<keyword evidence="7" id="KW-0406">Ion transport</keyword>
<evidence type="ECO:0000313" key="13">
    <source>
        <dbReference type="EMBL" id="MBM6704217.1"/>
    </source>
</evidence>
<evidence type="ECO:0000256" key="8">
    <source>
        <dbReference type="ARBA" id="ARBA00023114"/>
    </source>
</evidence>
<reference evidence="13 14" key="1">
    <citation type="journal article" date="2021" name="Sci. Rep.">
        <title>The distribution of antibiotic resistance genes in chicken gut microbiota commensals.</title>
        <authorList>
            <person name="Juricova H."/>
            <person name="Matiasovicova J."/>
            <person name="Kubasova T."/>
            <person name="Cejkova D."/>
            <person name="Rychlik I."/>
        </authorList>
    </citation>
    <scope>NUCLEOTIDE SEQUENCE [LARGE SCALE GENOMIC DNA]</scope>
    <source>
        <strain evidence="13 14">An829</strain>
    </source>
</reference>
<dbReference type="PANTHER" id="PTHR34501">
    <property type="entry name" value="PROTEIN YDDL-RELATED"/>
    <property type="match status" value="1"/>
</dbReference>
<name>A0ABS2DSV4_9BURK</name>
<evidence type="ECO:0000256" key="3">
    <source>
        <dbReference type="ARBA" id="ARBA00022448"/>
    </source>
</evidence>
<evidence type="ECO:0000256" key="7">
    <source>
        <dbReference type="ARBA" id="ARBA00023065"/>
    </source>
</evidence>
<dbReference type="SUPFAM" id="SSF56935">
    <property type="entry name" value="Porins"/>
    <property type="match status" value="1"/>
</dbReference>
<proteinExistence type="predicted"/>
<keyword evidence="9" id="KW-0472">Membrane</keyword>
<dbReference type="EMBL" id="JACJJC010000009">
    <property type="protein sequence ID" value="MBM6704217.1"/>
    <property type="molecule type" value="Genomic_DNA"/>
</dbReference>
<dbReference type="Gene3D" id="2.40.160.10">
    <property type="entry name" value="Porin"/>
    <property type="match status" value="1"/>
</dbReference>
<dbReference type="PRINTS" id="PR00182">
    <property type="entry name" value="ECOLNEIPORIN"/>
</dbReference>
<dbReference type="PANTHER" id="PTHR34501:SF9">
    <property type="entry name" value="MAJOR OUTER MEMBRANE PROTEIN P.IA"/>
    <property type="match status" value="1"/>
</dbReference>
<keyword evidence="8" id="KW-0626">Porin</keyword>
<comment type="subunit">
    <text evidence="2">Homotrimer.</text>
</comment>
<gene>
    <name evidence="13" type="ORF">H6A60_06935</name>
</gene>
<comment type="caution">
    <text evidence="13">The sequence shown here is derived from an EMBL/GenBank/DDBJ whole genome shotgun (WGS) entry which is preliminary data.</text>
</comment>
<dbReference type="InterPro" id="IPR001702">
    <property type="entry name" value="Porin_Gram-ve"/>
</dbReference>
<dbReference type="InterPro" id="IPR050298">
    <property type="entry name" value="Gram-neg_bact_OMP"/>
</dbReference>
<evidence type="ECO:0000259" key="12">
    <source>
        <dbReference type="Pfam" id="PF13609"/>
    </source>
</evidence>
<evidence type="ECO:0000256" key="10">
    <source>
        <dbReference type="ARBA" id="ARBA00023237"/>
    </source>
</evidence>
<dbReference type="RefSeq" id="WP_205102704.1">
    <property type="nucleotide sequence ID" value="NZ_JACJJC010000009.1"/>
</dbReference>
<dbReference type="CDD" id="cd00342">
    <property type="entry name" value="gram_neg_porins"/>
    <property type="match status" value="1"/>
</dbReference>
<evidence type="ECO:0000256" key="6">
    <source>
        <dbReference type="ARBA" id="ARBA00022729"/>
    </source>
</evidence>
<keyword evidence="14" id="KW-1185">Reference proteome</keyword>
<feature type="domain" description="Porin" evidence="12">
    <location>
        <begin position="7"/>
        <end position="375"/>
    </location>
</feature>
<feature type="signal peptide" evidence="11">
    <location>
        <begin position="1"/>
        <end position="21"/>
    </location>
</feature>
<dbReference type="PRINTS" id="PR00184">
    <property type="entry name" value="NEISSPPORIN"/>
</dbReference>
<dbReference type="InterPro" id="IPR002299">
    <property type="entry name" value="Porin_Neis"/>
</dbReference>
<evidence type="ECO:0000256" key="1">
    <source>
        <dbReference type="ARBA" id="ARBA00004571"/>
    </source>
</evidence>
<dbReference type="Pfam" id="PF13609">
    <property type="entry name" value="Porin_4"/>
    <property type="match status" value="1"/>
</dbReference>
<evidence type="ECO:0000256" key="9">
    <source>
        <dbReference type="ARBA" id="ARBA00023136"/>
    </source>
</evidence>
<keyword evidence="10" id="KW-0998">Cell outer membrane</keyword>
<accession>A0ABS2DSV4</accession>